<dbReference type="EMBL" id="RQER01000011">
    <property type="protein sequence ID" value="TGJ98338.1"/>
    <property type="molecule type" value="Genomic_DNA"/>
</dbReference>
<keyword evidence="3 4" id="KW-0145">Chemotaxis</keyword>
<dbReference type="InterPro" id="IPR035909">
    <property type="entry name" value="CheB_C"/>
</dbReference>
<dbReference type="EMBL" id="RQGC01000001">
    <property type="protein sequence ID" value="TGL43251.1"/>
    <property type="molecule type" value="Genomic_DNA"/>
</dbReference>
<protein>
    <recommendedName>
        <fullName evidence="3">Protein-glutamate methylesterase/protein-glutamine glutaminase</fullName>
        <ecNumber evidence="3">3.1.1.61</ecNumber>
        <ecNumber evidence="3">3.5.1.44</ecNumber>
    </recommendedName>
</protein>
<keyword evidence="3" id="KW-0963">Cytoplasm</keyword>
<dbReference type="Gene3D" id="3.40.50.180">
    <property type="entry name" value="Methylesterase CheB, C-terminal domain"/>
    <property type="match status" value="1"/>
</dbReference>
<comment type="catalytic activity">
    <reaction evidence="2 3">
        <text>[protein]-L-glutamate 5-O-methyl ester + H2O = L-glutamyl-[protein] + methanol + H(+)</text>
        <dbReference type="Rhea" id="RHEA:23236"/>
        <dbReference type="Rhea" id="RHEA-COMP:10208"/>
        <dbReference type="Rhea" id="RHEA-COMP:10311"/>
        <dbReference type="ChEBI" id="CHEBI:15377"/>
        <dbReference type="ChEBI" id="CHEBI:15378"/>
        <dbReference type="ChEBI" id="CHEBI:17790"/>
        <dbReference type="ChEBI" id="CHEBI:29973"/>
        <dbReference type="ChEBI" id="CHEBI:82795"/>
        <dbReference type="EC" id="3.1.1.61"/>
    </reaction>
</comment>
<feature type="active site" evidence="3 4">
    <location>
        <position position="301"/>
    </location>
</feature>
<reference evidence="10 11" key="2">
    <citation type="journal article" date="2019" name="PLoS Negl. Trop. Dis.">
        <title>Revisiting the worldwide diversity of Leptospira species in the environment.</title>
        <authorList>
            <person name="Vincent A.T."/>
            <person name="Schiettekatte O."/>
            <person name="Bourhy P."/>
            <person name="Veyrier F.J."/>
            <person name="Picardeau M."/>
        </authorList>
    </citation>
    <scope>NUCLEOTIDE SEQUENCE [LARGE SCALE GENOMIC DNA]</scope>
    <source>
        <strain evidence="10">201702690</strain>
        <strain evidence="8 11">SSW18</strain>
    </source>
</reference>
<dbReference type="PROSITE" id="PS50122">
    <property type="entry name" value="CHEB"/>
    <property type="match status" value="1"/>
</dbReference>
<dbReference type="Proteomes" id="UP000297946">
    <property type="component" value="Unassembled WGS sequence"/>
</dbReference>
<evidence type="ECO:0000313" key="9">
    <source>
        <dbReference type="EMBL" id="TGL43251.1"/>
    </source>
</evidence>
<dbReference type="SUPFAM" id="SSF52172">
    <property type="entry name" value="CheY-like"/>
    <property type="match status" value="1"/>
</dbReference>
<dbReference type="PROSITE" id="PS50110">
    <property type="entry name" value="RESPONSE_REGULATORY"/>
    <property type="match status" value="1"/>
</dbReference>
<dbReference type="HAMAP" id="MF_00099">
    <property type="entry name" value="CheB_chemtxs"/>
    <property type="match status" value="1"/>
</dbReference>
<dbReference type="CDD" id="cd17541">
    <property type="entry name" value="REC_CheB-like"/>
    <property type="match status" value="1"/>
</dbReference>
<proteinExistence type="inferred from homology"/>
<dbReference type="Proteomes" id="UP000297273">
    <property type="component" value="Unassembled WGS sequence"/>
</dbReference>
<dbReference type="NCBIfam" id="NF001965">
    <property type="entry name" value="PRK00742.1"/>
    <property type="match status" value="1"/>
</dbReference>
<dbReference type="EC" id="3.1.1.61" evidence="3"/>
<dbReference type="PANTHER" id="PTHR42872">
    <property type="entry name" value="PROTEIN-GLUTAMATE METHYLESTERASE/PROTEIN-GLUTAMINE GLUTAMINASE"/>
    <property type="match status" value="1"/>
</dbReference>
<evidence type="ECO:0000256" key="3">
    <source>
        <dbReference type="HAMAP-Rule" id="MF_00099"/>
    </source>
</evidence>
<comment type="function">
    <text evidence="3">Involved in chemotaxis. Part of a chemotaxis signal transduction system that modulates chemotaxis in response to various stimuli. Catalyzes the demethylation of specific methylglutamate residues introduced into the chemoreceptors (methyl-accepting chemotaxis proteins or MCP) by CheR. Also mediates the irreversible deamidation of specific glutamine residues to glutamic acid.</text>
</comment>
<feature type="domain" description="CheB-type methylesterase" evidence="7">
    <location>
        <begin position="166"/>
        <end position="359"/>
    </location>
</feature>
<keyword evidence="1 3" id="KW-0378">Hydrolase</keyword>
<keyword evidence="10" id="KW-1185">Reference proteome</keyword>
<evidence type="ECO:0000313" key="10">
    <source>
        <dbReference type="Proteomes" id="UP000297273"/>
    </source>
</evidence>
<keyword evidence="3 5" id="KW-0597">Phosphoprotein</keyword>
<dbReference type="GO" id="GO:0006935">
    <property type="term" value="P:chemotaxis"/>
    <property type="evidence" value="ECO:0007669"/>
    <property type="project" value="UniProtKB-UniRule"/>
</dbReference>
<dbReference type="InterPro" id="IPR008248">
    <property type="entry name" value="CheB-like"/>
</dbReference>
<dbReference type="InterPro" id="IPR001789">
    <property type="entry name" value="Sig_transdc_resp-reg_receiver"/>
</dbReference>
<comment type="caution">
    <text evidence="8">The sequence shown here is derived from an EMBL/GenBank/DDBJ whole genome shotgun (WGS) entry which is preliminary data.</text>
</comment>
<dbReference type="CDD" id="cd16432">
    <property type="entry name" value="CheB_Rec"/>
    <property type="match status" value="1"/>
</dbReference>
<gene>
    <name evidence="3" type="primary">cheB</name>
    <name evidence="8" type="ORF">EHO57_17160</name>
    <name evidence="9" type="ORF">EHQ53_01015</name>
</gene>
<comment type="domain">
    <text evidence="3">Contains a C-terminal catalytic domain, and an N-terminal region which modulates catalytic activity.</text>
</comment>
<evidence type="ECO:0000313" key="11">
    <source>
        <dbReference type="Proteomes" id="UP000297946"/>
    </source>
</evidence>
<evidence type="ECO:0000256" key="5">
    <source>
        <dbReference type="PROSITE-ProRule" id="PRU00169"/>
    </source>
</evidence>
<dbReference type="OrthoDB" id="9793421at2"/>
<evidence type="ECO:0000256" key="2">
    <source>
        <dbReference type="ARBA" id="ARBA00048267"/>
    </source>
</evidence>
<comment type="catalytic activity">
    <reaction evidence="3">
        <text>L-glutaminyl-[protein] + H2O = L-glutamyl-[protein] + NH4(+)</text>
        <dbReference type="Rhea" id="RHEA:16441"/>
        <dbReference type="Rhea" id="RHEA-COMP:10207"/>
        <dbReference type="Rhea" id="RHEA-COMP:10208"/>
        <dbReference type="ChEBI" id="CHEBI:15377"/>
        <dbReference type="ChEBI" id="CHEBI:28938"/>
        <dbReference type="ChEBI" id="CHEBI:29973"/>
        <dbReference type="ChEBI" id="CHEBI:30011"/>
        <dbReference type="EC" id="3.5.1.44"/>
    </reaction>
</comment>
<dbReference type="AlphaFoldDB" id="A0A5F1ZWC8"/>
<evidence type="ECO:0000259" key="7">
    <source>
        <dbReference type="PROSITE" id="PS50122"/>
    </source>
</evidence>
<feature type="domain" description="Response regulatory" evidence="6">
    <location>
        <begin position="15"/>
        <end position="133"/>
    </location>
</feature>
<reference evidence="9" key="1">
    <citation type="submission" date="2018-10" db="EMBL/GenBank/DDBJ databases">
        <authorList>
            <person name="Vincent A.T."/>
            <person name="Schiettekatte O."/>
            <person name="Bourhy P."/>
            <person name="Veyrier F.J."/>
            <person name="Picardeau M."/>
        </authorList>
    </citation>
    <scope>NUCLEOTIDE SEQUENCE</scope>
    <source>
        <strain evidence="9">201702690</strain>
    </source>
</reference>
<dbReference type="RefSeq" id="WP_135642130.1">
    <property type="nucleotide sequence ID" value="NZ_RQER01000011.1"/>
</dbReference>
<comment type="subcellular location">
    <subcellularLocation>
        <location evidence="3">Cytoplasm</location>
    </subcellularLocation>
</comment>
<dbReference type="Gene3D" id="3.40.50.2300">
    <property type="match status" value="1"/>
</dbReference>
<dbReference type="PANTHER" id="PTHR42872:SF3">
    <property type="entry name" value="PROTEIN-GLUTAMATE METHYLESTERASE_PROTEIN-GLUTAMINE GLUTAMINASE 1"/>
    <property type="match status" value="1"/>
</dbReference>
<evidence type="ECO:0000313" key="8">
    <source>
        <dbReference type="EMBL" id="TGJ98338.1"/>
    </source>
</evidence>
<feature type="modified residue" description="4-aspartylphosphate" evidence="3 5">
    <location>
        <position position="66"/>
    </location>
</feature>
<evidence type="ECO:0000256" key="4">
    <source>
        <dbReference type="PROSITE-ProRule" id="PRU00050"/>
    </source>
</evidence>
<dbReference type="PIRSF" id="PIRSF000876">
    <property type="entry name" value="RR_chemtxs_CheB"/>
    <property type="match status" value="1"/>
</dbReference>
<dbReference type="GO" id="GO:0050568">
    <property type="term" value="F:protein-glutamine glutaminase activity"/>
    <property type="evidence" value="ECO:0007669"/>
    <property type="project" value="UniProtKB-UniRule"/>
</dbReference>
<dbReference type="GO" id="GO:0008984">
    <property type="term" value="F:protein-glutamate methylesterase activity"/>
    <property type="evidence" value="ECO:0007669"/>
    <property type="project" value="UniProtKB-UniRule"/>
</dbReference>
<feature type="active site" evidence="3 4">
    <location>
        <position position="205"/>
    </location>
</feature>
<dbReference type="GO" id="GO:0000156">
    <property type="term" value="F:phosphorelay response regulator activity"/>
    <property type="evidence" value="ECO:0007669"/>
    <property type="project" value="InterPro"/>
</dbReference>
<dbReference type="GO" id="GO:0005737">
    <property type="term" value="C:cytoplasm"/>
    <property type="evidence" value="ECO:0007669"/>
    <property type="project" value="UniProtKB-SubCell"/>
</dbReference>
<comment type="PTM">
    <text evidence="3">Phosphorylated by CheA. Phosphorylation of the N-terminal regulatory domain activates the methylesterase activity.</text>
</comment>
<dbReference type="InterPro" id="IPR000673">
    <property type="entry name" value="Sig_transdc_resp-reg_Me-estase"/>
</dbReference>
<evidence type="ECO:0000256" key="1">
    <source>
        <dbReference type="ARBA" id="ARBA00022801"/>
    </source>
</evidence>
<name>A0A5F1ZWC8_9LEPT</name>
<dbReference type="EC" id="3.5.1.44" evidence="3"/>
<accession>A0A5F1ZWC8</accession>
<organism evidence="8 11">
    <name type="scientific">Leptospira langatensis</name>
    <dbReference type="NCBI Taxonomy" id="2484983"/>
    <lineage>
        <taxon>Bacteria</taxon>
        <taxon>Pseudomonadati</taxon>
        <taxon>Spirochaetota</taxon>
        <taxon>Spirochaetia</taxon>
        <taxon>Leptospirales</taxon>
        <taxon>Leptospiraceae</taxon>
        <taxon>Leptospira</taxon>
    </lineage>
</organism>
<sequence>MQIPTEKRKMARKASVFVVDDSLVYRNLLRNAFAQDDEIEFLGTAIDGKFALPKIAQLRPDFVILDVEMPQMDGIQTLEEIKGKFPDTQVIMLSSLTQEGAKVTLKALDKGAIDFVSKPDGKLDGAISDTLESLVSKIKALHSQKSYHETKFESRLPVELPILHKHGKTYNICAIGISTGGPIALRELFKKIPADIDGTIVIAQHMPPLFTNYLAESLSQAANIRIKETEDGEILQKGMAYIAPGGKQLEIVNSANGPAARVFNGPEEELCKPAVNILFKSLAENFPKETVAVIMTGMGEDGYLGMKELKKNGSYLIAQNKESCTVFGMPSRPVQDGLIDEILNVERIAEKIVYLLQKVL</sequence>
<dbReference type="SUPFAM" id="SSF52738">
    <property type="entry name" value="Methylesterase CheB, C-terminal domain"/>
    <property type="match status" value="1"/>
</dbReference>
<evidence type="ECO:0000259" key="6">
    <source>
        <dbReference type="PROSITE" id="PS50110"/>
    </source>
</evidence>
<dbReference type="Pfam" id="PF01339">
    <property type="entry name" value="CheB_methylest"/>
    <property type="match status" value="1"/>
</dbReference>
<comment type="similarity">
    <text evidence="3">Belongs to the CheB family.</text>
</comment>
<feature type="active site" evidence="3 4">
    <location>
        <position position="178"/>
    </location>
</feature>
<dbReference type="SMART" id="SM00448">
    <property type="entry name" value="REC"/>
    <property type="match status" value="1"/>
</dbReference>
<dbReference type="Pfam" id="PF00072">
    <property type="entry name" value="Response_reg"/>
    <property type="match status" value="1"/>
</dbReference>
<dbReference type="InterPro" id="IPR011006">
    <property type="entry name" value="CheY-like_superfamily"/>
</dbReference>